<keyword evidence="2" id="KW-1185">Reference proteome</keyword>
<sequence length="131" mass="14481">MNGWRGKRGSGGKEAETVKYEERIYILSLAQTPEAGATLSSCGTPAMLTSGQQMALSSNNNNKKRVTEQIMRKFKGSDGDETALVNRSRIIQRRKMEGKRDVDGAPLLGDLRSGPDKRIMARRGESAELFY</sequence>
<evidence type="ECO:0000313" key="2">
    <source>
        <dbReference type="Proteomes" id="UP000324091"/>
    </source>
</evidence>
<dbReference type="AlphaFoldDB" id="A0A5C6N982"/>
<protein>
    <submittedName>
        <fullName evidence="1">Uncharacterized protein</fullName>
    </submittedName>
</protein>
<gene>
    <name evidence="1" type="ORF">D4764_03G0008240</name>
</gene>
<accession>A0A5C6N982</accession>
<dbReference type="EMBL" id="RHFK02000016">
    <property type="protein sequence ID" value="TWW63816.1"/>
    <property type="molecule type" value="Genomic_DNA"/>
</dbReference>
<organism evidence="1 2">
    <name type="scientific">Takifugu flavidus</name>
    <name type="common">sansaifugu</name>
    <dbReference type="NCBI Taxonomy" id="433684"/>
    <lineage>
        <taxon>Eukaryota</taxon>
        <taxon>Metazoa</taxon>
        <taxon>Chordata</taxon>
        <taxon>Craniata</taxon>
        <taxon>Vertebrata</taxon>
        <taxon>Euteleostomi</taxon>
        <taxon>Actinopterygii</taxon>
        <taxon>Neopterygii</taxon>
        <taxon>Teleostei</taxon>
        <taxon>Neoteleostei</taxon>
        <taxon>Acanthomorphata</taxon>
        <taxon>Eupercaria</taxon>
        <taxon>Tetraodontiformes</taxon>
        <taxon>Tetradontoidea</taxon>
        <taxon>Tetraodontidae</taxon>
        <taxon>Takifugu</taxon>
    </lineage>
</organism>
<evidence type="ECO:0000313" key="1">
    <source>
        <dbReference type="EMBL" id="TWW63816.1"/>
    </source>
</evidence>
<comment type="caution">
    <text evidence="1">The sequence shown here is derived from an EMBL/GenBank/DDBJ whole genome shotgun (WGS) entry which is preliminary data.</text>
</comment>
<reference evidence="1 2" key="1">
    <citation type="submission" date="2019-04" db="EMBL/GenBank/DDBJ databases">
        <title>Chromosome genome assembly for Takifugu flavidus.</title>
        <authorList>
            <person name="Xiao S."/>
        </authorList>
    </citation>
    <scope>NUCLEOTIDE SEQUENCE [LARGE SCALE GENOMIC DNA]</scope>
    <source>
        <strain evidence="1">HTHZ2018</strain>
        <tissue evidence="1">Muscle</tissue>
    </source>
</reference>
<dbReference type="Proteomes" id="UP000324091">
    <property type="component" value="Chromosome 3"/>
</dbReference>
<proteinExistence type="predicted"/>
<name>A0A5C6N982_9TELE</name>